<feature type="compositionally biased region" description="Basic and acidic residues" evidence="5">
    <location>
        <begin position="506"/>
        <end position="516"/>
    </location>
</feature>
<sequence length="620" mass="70091">MSPKRRKLWKEEDMKAAIISVRNKVMGLQRASNTFNVPKSTLKDKVNSKEEDVDKLVSTKLGRKPVLPFELEDSLVSYCLEMEKRFFGLSAKDVKTMAFQLASLNGLKHPFSKNDEAAGWKWLHSFLRRHQELSLRKPQSTSMARIRGFNQENVIKFFDIYEPLMNIINHSPNRLYNCDETGLTVVQHKVNKVVSLKGKRQVGSVSSAERGSLVTAVTCMSAAGHFLPSLLVFPRVNMKTELLDGAPNGSLAVCHKSGWIQNESFVHWFHHFLSNVKPTKDDPVILVLDGHYSHTRNVELLELARANGVHIVCLPPHCTHKMQPLDVAFMLPFKTYNAQAIEQWLKQNAGRVVTHYQVGMLLGEAFNKAATVAVATNGFRKTGLYPCNRHIFSDFEFQEVSPNNHEASDHSPEALPNRLHDANTSQPRPGPSGINEPKTPPKPVEKQTTPFVTPVDISPVPTILQKNPTGRGHKSCSAVLLTSSPYKNQLADDVKRKSPTHKKTYERKSVQKKQADKVPTQRKRQKNKARYLQIQKAKSWMIQYTSPLIMKIVKMTQNVHIATASFLVTKGEKNGSYARNVEFGATKSVLERMTTKVSFVFIVWKVRFGSLNIWTMYTVN</sequence>
<dbReference type="InterPro" id="IPR006600">
    <property type="entry name" value="HTH_CenpB_DNA-bd_dom"/>
</dbReference>
<dbReference type="InterPro" id="IPR007889">
    <property type="entry name" value="HTH_Psq"/>
</dbReference>
<organism evidence="8 9">
    <name type="scientific">Periplaneta americana</name>
    <name type="common">American cockroach</name>
    <name type="synonym">Blatta americana</name>
    <dbReference type="NCBI Taxonomy" id="6978"/>
    <lineage>
        <taxon>Eukaryota</taxon>
        <taxon>Metazoa</taxon>
        <taxon>Ecdysozoa</taxon>
        <taxon>Arthropoda</taxon>
        <taxon>Hexapoda</taxon>
        <taxon>Insecta</taxon>
        <taxon>Pterygota</taxon>
        <taxon>Neoptera</taxon>
        <taxon>Polyneoptera</taxon>
        <taxon>Dictyoptera</taxon>
        <taxon>Blattodea</taxon>
        <taxon>Blattoidea</taxon>
        <taxon>Blattidae</taxon>
        <taxon>Blattinae</taxon>
        <taxon>Periplaneta</taxon>
    </lineage>
</organism>
<dbReference type="InterPro" id="IPR004875">
    <property type="entry name" value="DDE_SF_endonuclease_dom"/>
</dbReference>
<dbReference type="Pfam" id="PF03184">
    <property type="entry name" value="DDE_1"/>
    <property type="match status" value="1"/>
</dbReference>
<protein>
    <recommendedName>
        <fullName evidence="10">HTH CENPB-type domain-containing protein</fullName>
    </recommendedName>
</protein>
<evidence type="ECO:0000313" key="8">
    <source>
        <dbReference type="EMBL" id="KAJ4433134.1"/>
    </source>
</evidence>
<dbReference type="Gene3D" id="1.10.10.60">
    <property type="entry name" value="Homeodomain-like"/>
    <property type="match status" value="1"/>
</dbReference>
<dbReference type="PANTHER" id="PTHR19303:SF71">
    <property type="entry name" value="ZINC FINGER PHD-TYPE DOMAIN-CONTAINING PROTEIN"/>
    <property type="match status" value="1"/>
</dbReference>
<evidence type="ECO:0008006" key="10">
    <source>
        <dbReference type="Google" id="ProtNLM"/>
    </source>
</evidence>
<feature type="domain" description="HTH psq-type" evidence="6">
    <location>
        <begin position="1"/>
        <end position="52"/>
    </location>
</feature>
<feature type="region of interest" description="Disordered" evidence="5">
    <location>
        <begin position="402"/>
        <end position="476"/>
    </location>
</feature>
<keyword evidence="3 4" id="KW-0539">Nucleus</keyword>
<evidence type="ECO:0000256" key="4">
    <source>
        <dbReference type="PROSITE-ProRule" id="PRU00320"/>
    </source>
</evidence>
<reference evidence="8 9" key="1">
    <citation type="journal article" date="2022" name="Allergy">
        <title>Genome assembly and annotation of Periplaneta americana reveal a comprehensive cockroach allergen profile.</title>
        <authorList>
            <person name="Wang L."/>
            <person name="Xiong Q."/>
            <person name="Saelim N."/>
            <person name="Wang L."/>
            <person name="Nong W."/>
            <person name="Wan A.T."/>
            <person name="Shi M."/>
            <person name="Liu X."/>
            <person name="Cao Q."/>
            <person name="Hui J.H.L."/>
            <person name="Sookrung N."/>
            <person name="Leung T.F."/>
            <person name="Tungtrongchitr A."/>
            <person name="Tsui S.K.W."/>
        </authorList>
    </citation>
    <scope>NUCLEOTIDE SEQUENCE [LARGE SCALE GENOMIC DNA]</scope>
    <source>
        <strain evidence="8">PWHHKU_190912</strain>
    </source>
</reference>
<keyword evidence="2 4" id="KW-0238">DNA-binding</keyword>
<gene>
    <name evidence="8" type="ORF">ANN_15391</name>
</gene>
<evidence type="ECO:0000256" key="5">
    <source>
        <dbReference type="SAM" id="MobiDB-lite"/>
    </source>
</evidence>
<dbReference type="SUPFAM" id="SSF46689">
    <property type="entry name" value="Homeodomain-like"/>
    <property type="match status" value="1"/>
</dbReference>
<feature type="DNA-binding region" description="H-T-H motif" evidence="4">
    <location>
        <begin position="28"/>
        <end position="48"/>
    </location>
</feature>
<accession>A0ABQ8SG99</accession>
<dbReference type="PROSITE" id="PS50960">
    <property type="entry name" value="HTH_PSQ"/>
    <property type="match status" value="1"/>
</dbReference>
<dbReference type="Pfam" id="PF05225">
    <property type="entry name" value="HTH_psq"/>
    <property type="match status" value="1"/>
</dbReference>
<keyword evidence="9" id="KW-1185">Reference proteome</keyword>
<evidence type="ECO:0000256" key="1">
    <source>
        <dbReference type="ARBA" id="ARBA00004123"/>
    </source>
</evidence>
<dbReference type="InterPro" id="IPR009057">
    <property type="entry name" value="Homeodomain-like_sf"/>
</dbReference>
<dbReference type="PROSITE" id="PS51253">
    <property type="entry name" value="HTH_CENPB"/>
    <property type="match status" value="1"/>
</dbReference>
<dbReference type="EMBL" id="JAJSOF020000027">
    <property type="protein sequence ID" value="KAJ4433134.1"/>
    <property type="molecule type" value="Genomic_DNA"/>
</dbReference>
<proteinExistence type="predicted"/>
<feature type="region of interest" description="Disordered" evidence="5">
    <location>
        <begin position="489"/>
        <end position="528"/>
    </location>
</feature>
<evidence type="ECO:0000259" key="7">
    <source>
        <dbReference type="PROSITE" id="PS51253"/>
    </source>
</evidence>
<evidence type="ECO:0000256" key="3">
    <source>
        <dbReference type="ARBA" id="ARBA00023242"/>
    </source>
</evidence>
<name>A0ABQ8SG99_PERAM</name>
<comment type="caution">
    <text evidence="8">The sequence shown here is derived from an EMBL/GenBank/DDBJ whole genome shotgun (WGS) entry which is preliminary data.</text>
</comment>
<evidence type="ECO:0000256" key="2">
    <source>
        <dbReference type="ARBA" id="ARBA00023125"/>
    </source>
</evidence>
<evidence type="ECO:0000259" key="6">
    <source>
        <dbReference type="PROSITE" id="PS50960"/>
    </source>
</evidence>
<dbReference type="Proteomes" id="UP001148838">
    <property type="component" value="Unassembled WGS sequence"/>
</dbReference>
<evidence type="ECO:0000313" key="9">
    <source>
        <dbReference type="Proteomes" id="UP001148838"/>
    </source>
</evidence>
<dbReference type="Pfam" id="PF03221">
    <property type="entry name" value="HTH_Tnp_Tc5"/>
    <property type="match status" value="1"/>
</dbReference>
<feature type="domain" description="HTH CENPB-type" evidence="7">
    <location>
        <begin position="59"/>
        <end position="136"/>
    </location>
</feature>
<comment type="subcellular location">
    <subcellularLocation>
        <location evidence="1 4">Nucleus</location>
    </subcellularLocation>
</comment>
<dbReference type="InterPro" id="IPR050863">
    <property type="entry name" value="CenT-Element_Derived"/>
</dbReference>
<dbReference type="PANTHER" id="PTHR19303">
    <property type="entry name" value="TRANSPOSON"/>
    <property type="match status" value="1"/>
</dbReference>